<evidence type="ECO:0000313" key="2">
    <source>
        <dbReference type="EMBL" id="WOK08505.1"/>
    </source>
</evidence>
<dbReference type="Pfam" id="PF04143">
    <property type="entry name" value="Sulf_transp"/>
    <property type="match status" value="1"/>
</dbReference>
<evidence type="ECO:0000313" key="3">
    <source>
        <dbReference type="Proteomes" id="UP001302349"/>
    </source>
</evidence>
<dbReference type="InterPro" id="IPR007272">
    <property type="entry name" value="Sulf_transp_TsuA/YedE"/>
</dbReference>
<keyword evidence="1" id="KW-0472">Membrane</keyword>
<feature type="transmembrane region" description="Helical" evidence="1">
    <location>
        <begin position="111"/>
        <end position="128"/>
    </location>
</feature>
<proteinExistence type="predicted"/>
<feature type="transmembrane region" description="Helical" evidence="1">
    <location>
        <begin position="72"/>
        <end position="91"/>
    </location>
</feature>
<name>A0ABZ0ITZ0_9BACT</name>
<sequence>MKNSTQISDTQTVTIEHPIECEAPNDQISEDNHFTSNIKYLIVGLAFGIVFVKAEIISWYRIQEMFRLHSFHMYGVIGTAVVVGILSVWAIKKFKINTLQGEKVVFHDKKFHWGNVIGALIFGLGWAITGACPGPLYAQIGSGFSVVTVTLISAIAGTWVYGLLRDKLPH</sequence>
<evidence type="ECO:0000256" key="1">
    <source>
        <dbReference type="SAM" id="Phobius"/>
    </source>
</evidence>
<accession>A0ABZ0ITZ0</accession>
<dbReference type="EMBL" id="CP136051">
    <property type="protein sequence ID" value="WOK08505.1"/>
    <property type="molecule type" value="Genomic_DNA"/>
</dbReference>
<dbReference type="Proteomes" id="UP001302349">
    <property type="component" value="Chromosome"/>
</dbReference>
<keyword evidence="3" id="KW-1185">Reference proteome</keyword>
<reference evidence="2 3" key="1">
    <citation type="journal article" date="2023" name="Microbiol. Resour. Announc.">
        <title>Complete Genome Sequence of Imperialibacter roseus strain P4T.</title>
        <authorList>
            <person name="Tizabi D.R."/>
            <person name="Bachvaroff T."/>
            <person name="Hill R.T."/>
        </authorList>
    </citation>
    <scope>NUCLEOTIDE SEQUENCE [LARGE SCALE GENOMIC DNA]</scope>
    <source>
        <strain evidence="2 3">P4T</strain>
    </source>
</reference>
<dbReference type="RefSeq" id="WP_317491143.1">
    <property type="nucleotide sequence ID" value="NZ_CP136051.1"/>
</dbReference>
<keyword evidence="1" id="KW-0812">Transmembrane</keyword>
<organism evidence="2 3">
    <name type="scientific">Imperialibacter roseus</name>
    <dbReference type="NCBI Taxonomy" id="1324217"/>
    <lineage>
        <taxon>Bacteria</taxon>
        <taxon>Pseudomonadati</taxon>
        <taxon>Bacteroidota</taxon>
        <taxon>Cytophagia</taxon>
        <taxon>Cytophagales</taxon>
        <taxon>Flammeovirgaceae</taxon>
        <taxon>Imperialibacter</taxon>
    </lineage>
</organism>
<protein>
    <submittedName>
        <fullName evidence="2">DUF6691 family protein</fullName>
    </submittedName>
</protein>
<feature type="transmembrane region" description="Helical" evidence="1">
    <location>
        <begin position="140"/>
        <end position="164"/>
    </location>
</feature>
<keyword evidence="1" id="KW-1133">Transmembrane helix</keyword>
<feature type="transmembrane region" description="Helical" evidence="1">
    <location>
        <begin position="40"/>
        <end position="60"/>
    </location>
</feature>
<gene>
    <name evidence="2" type="ORF">RT717_07640</name>
</gene>